<organism evidence="3 4">
    <name type="scientific">Morella rubra</name>
    <name type="common">Chinese bayberry</name>
    <dbReference type="NCBI Taxonomy" id="262757"/>
    <lineage>
        <taxon>Eukaryota</taxon>
        <taxon>Viridiplantae</taxon>
        <taxon>Streptophyta</taxon>
        <taxon>Embryophyta</taxon>
        <taxon>Tracheophyta</taxon>
        <taxon>Spermatophyta</taxon>
        <taxon>Magnoliopsida</taxon>
        <taxon>eudicotyledons</taxon>
        <taxon>Gunneridae</taxon>
        <taxon>Pentapetalae</taxon>
        <taxon>rosids</taxon>
        <taxon>fabids</taxon>
        <taxon>Fagales</taxon>
        <taxon>Myricaceae</taxon>
        <taxon>Morella</taxon>
    </lineage>
</organism>
<reference evidence="3 4" key="2">
    <citation type="journal article" date="2019" name="Plant Biotechnol. J.">
        <title>The red bayberry genome and genetic basis of sex determination.</title>
        <authorList>
            <person name="Jia H.M."/>
            <person name="Jia H.J."/>
            <person name="Cai Q.L."/>
            <person name="Wang Y."/>
            <person name="Zhao H.B."/>
            <person name="Yang W.F."/>
            <person name="Wang G.Y."/>
            <person name="Li Y.H."/>
            <person name="Zhan D.L."/>
            <person name="Shen Y.T."/>
            <person name="Niu Q.F."/>
            <person name="Chang L."/>
            <person name="Qiu J."/>
            <person name="Zhao L."/>
            <person name="Xie H.B."/>
            <person name="Fu W.Y."/>
            <person name="Jin J."/>
            <person name="Li X.W."/>
            <person name="Jiao Y."/>
            <person name="Zhou C.C."/>
            <person name="Tu T."/>
            <person name="Chai C.Y."/>
            <person name="Gao J.L."/>
            <person name="Fan L.J."/>
            <person name="van de Weg E."/>
            <person name="Wang J.Y."/>
            <person name="Gao Z.S."/>
        </authorList>
    </citation>
    <scope>NUCLEOTIDE SEQUENCE [LARGE SCALE GENOMIC DNA]</scope>
    <source>
        <tissue evidence="3">Leaves</tissue>
    </source>
</reference>
<evidence type="ECO:0000313" key="4">
    <source>
        <dbReference type="Proteomes" id="UP000516437"/>
    </source>
</evidence>
<proteinExistence type="predicted"/>
<dbReference type="EMBL" id="RXIC02000026">
    <property type="protein sequence ID" value="KAB1204417.1"/>
    <property type="molecule type" value="Genomic_DNA"/>
</dbReference>
<sequence length="235" mass="26998">MDIADIDAPLWNITLRSVSFLLSANMLAAYLGMQRPVGAFPTVDIPMKPSREDIFRTLQGRDVVVVRSFVHQNEMLLFWCIKHLIFVYDIESRVHTIECFIARGKLMLIVTRSLIVYLPLYIFMTLRSEVKTPSSSGLLYRLLLTQFLHAVDIVHGARLTTLEENIVLLDNTLKKEIITMRKDLTVIQEQMPDLKQFMTTTPTQLQTLTKQMVRMKELLEKIHEALGLGPSERAP</sequence>
<dbReference type="EMBL" id="RXIC02000024">
    <property type="protein sequence ID" value="KAB1209270.1"/>
    <property type="molecule type" value="Genomic_DNA"/>
</dbReference>
<reference evidence="3" key="3">
    <citation type="submission" date="2019-09" db="EMBL/GenBank/DDBJ databases">
        <authorList>
            <person name="Gao Z."/>
        </authorList>
    </citation>
    <scope>NUCLEOTIDE SEQUENCE</scope>
    <source>
        <tissue evidence="3">Leaves</tissue>
    </source>
</reference>
<name>A0A6A1V8Z0_9ROSI</name>
<dbReference type="Proteomes" id="UP000516437">
    <property type="component" value="Chromosome 8"/>
</dbReference>
<comment type="caution">
    <text evidence="3">The sequence shown here is derived from an EMBL/GenBank/DDBJ whole genome shotgun (WGS) entry which is preliminary data.</text>
</comment>
<dbReference type="EMBL" id="RXIC02000024">
    <property type="protein sequence ID" value="KAB1209284.1"/>
    <property type="molecule type" value="Genomic_DNA"/>
</dbReference>
<evidence type="ECO:0000313" key="1">
    <source>
        <dbReference type="EMBL" id="KAB1204417.1"/>
    </source>
</evidence>
<dbReference type="AlphaFoldDB" id="A0A6A1V8Z0"/>
<dbReference type="Proteomes" id="UP000516437">
    <property type="component" value="Chromosome 6"/>
</dbReference>
<evidence type="ECO:0000313" key="3">
    <source>
        <dbReference type="EMBL" id="KAB1209284.1"/>
    </source>
</evidence>
<keyword evidence="4" id="KW-1185">Reference proteome</keyword>
<reference evidence="3" key="1">
    <citation type="submission" date="2018-07" db="EMBL/GenBank/DDBJ databases">
        <authorList>
            <person name="Gao Z.-S."/>
            <person name="Jia H.-M."/>
            <person name="Jia H.-J."/>
            <person name="Cai Q.-L."/>
            <person name="Wang Y."/>
            <person name="Zhao H.-B."/>
        </authorList>
    </citation>
    <scope>NUCLEOTIDE SEQUENCE</scope>
    <source>
        <tissue evidence="3">Leaves</tissue>
    </source>
</reference>
<evidence type="ECO:0000313" key="2">
    <source>
        <dbReference type="EMBL" id="KAB1209270.1"/>
    </source>
</evidence>
<gene>
    <name evidence="2" type="ORF">CJ030_MR6G007222</name>
    <name evidence="3" type="ORF">CJ030_MR6G024332</name>
    <name evidence="1" type="ORF">CJ030_MR8G028472</name>
</gene>
<protein>
    <submittedName>
        <fullName evidence="3">Uncharacterized protein</fullName>
    </submittedName>
</protein>
<accession>A0A6A1V8Z0</accession>